<dbReference type="OrthoDB" id="9792313at2"/>
<dbReference type="PANTHER" id="PTHR34138:SF1">
    <property type="entry name" value="CELL SHAPE-DETERMINING PROTEIN MREC"/>
    <property type="match status" value="1"/>
</dbReference>
<protein>
    <recommendedName>
        <fullName evidence="2 5">Cell shape-determining protein MreC</fullName>
    </recommendedName>
    <alternativeName>
        <fullName evidence="4 5">Cell shape protein MreC</fullName>
    </alternativeName>
</protein>
<keyword evidence="3 5" id="KW-0133">Cell shape</keyword>
<dbReference type="PANTHER" id="PTHR34138">
    <property type="entry name" value="CELL SHAPE-DETERMINING PROTEIN MREC"/>
    <property type="match status" value="1"/>
</dbReference>
<dbReference type="EMBL" id="CP014873">
    <property type="protein sequence ID" value="ANK63160.1"/>
    <property type="molecule type" value="Genomic_DNA"/>
</dbReference>
<reference evidence="7 8" key="1">
    <citation type="submission" date="2016-03" db="EMBL/GenBank/DDBJ databases">
        <title>Pediococcus and Lactobacillus from brewery environment - whole genome sequencing and assembly.</title>
        <authorList>
            <person name="Behr J."/>
            <person name="Geissler A.J."/>
            <person name="Vogel R.F."/>
        </authorList>
    </citation>
    <scope>NUCLEOTIDE SEQUENCE [LARGE SCALE GENOMIC DNA]</scope>
    <source>
        <strain evidence="7 8">TMW 1.1989</strain>
    </source>
</reference>
<dbReference type="InterPro" id="IPR042177">
    <property type="entry name" value="Cell/Rod_1"/>
</dbReference>
<organism evidence="7 8">
    <name type="scientific">Loigolactobacillus backii</name>
    <dbReference type="NCBI Taxonomy" id="375175"/>
    <lineage>
        <taxon>Bacteria</taxon>
        <taxon>Bacillati</taxon>
        <taxon>Bacillota</taxon>
        <taxon>Bacilli</taxon>
        <taxon>Lactobacillales</taxon>
        <taxon>Lactobacillaceae</taxon>
        <taxon>Loigolactobacillus</taxon>
    </lineage>
</organism>
<evidence type="ECO:0000256" key="4">
    <source>
        <dbReference type="ARBA" id="ARBA00032089"/>
    </source>
</evidence>
<dbReference type="PIRSF" id="PIRSF038471">
    <property type="entry name" value="MreC"/>
    <property type="match status" value="1"/>
</dbReference>
<comment type="function">
    <text evidence="5">Involved in formation and maintenance of cell shape.</text>
</comment>
<evidence type="ECO:0000256" key="2">
    <source>
        <dbReference type="ARBA" id="ARBA00013855"/>
    </source>
</evidence>
<dbReference type="STRING" id="375175.AYR53_10525"/>
<feature type="domain" description="Rod shape-determining protein MreC beta-barrel core" evidence="6">
    <location>
        <begin position="126"/>
        <end position="279"/>
    </location>
</feature>
<dbReference type="Pfam" id="PF04085">
    <property type="entry name" value="MreC"/>
    <property type="match status" value="1"/>
</dbReference>
<dbReference type="GeneID" id="42982693"/>
<evidence type="ECO:0000313" key="7">
    <source>
        <dbReference type="EMBL" id="ANK63160.1"/>
    </source>
</evidence>
<dbReference type="InterPro" id="IPR042175">
    <property type="entry name" value="Cell/Rod_MreC_2"/>
</dbReference>
<comment type="similarity">
    <text evidence="1 5">Belongs to the MreC family.</text>
</comment>
<gene>
    <name evidence="7" type="ORF">AYR53_10525</name>
</gene>
<dbReference type="Gene3D" id="2.40.10.340">
    <property type="entry name" value="Rod shape-determining protein MreC, domain 1"/>
    <property type="match status" value="1"/>
</dbReference>
<evidence type="ECO:0000313" key="8">
    <source>
        <dbReference type="Proteomes" id="UP000078582"/>
    </source>
</evidence>
<sequence>MQKFFSNRKLIIVMIAIIISMGLMAYSVTVRNNQKTPPLVQQFGNDVVGVLDHVVAVPTNGIKDGFTSVGTLINTYQENAQLKTQVDDLAQTKIQNQTLQHENKELKKQLKLNKTLTDYSQISAAVLTRSPASWQNYVIINRGQINGIKKDMPVMAGSGLIGRVVEVNKTNSKVQLISTDSQTSNRFAAEITTKNGGTVNGVISGYNGRTRQITMTQLNSNAKVAKGDTVETSGLGGLTPRGLFIGKVNSIKHDDYGLALSVGIEPATNLNNFTVVTVINRQIKGD</sequence>
<keyword evidence="8" id="KW-1185">Reference proteome</keyword>
<dbReference type="InterPro" id="IPR055342">
    <property type="entry name" value="MreC_beta-barrel_core"/>
</dbReference>
<dbReference type="RefSeq" id="WP_068280363.1">
    <property type="nucleotide sequence ID" value="NZ_CP014873.1"/>
</dbReference>
<evidence type="ECO:0000259" key="6">
    <source>
        <dbReference type="Pfam" id="PF04085"/>
    </source>
</evidence>
<dbReference type="GO" id="GO:0005886">
    <property type="term" value="C:plasma membrane"/>
    <property type="evidence" value="ECO:0007669"/>
    <property type="project" value="TreeGrafter"/>
</dbReference>
<dbReference type="GO" id="GO:0008360">
    <property type="term" value="P:regulation of cell shape"/>
    <property type="evidence" value="ECO:0007669"/>
    <property type="project" value="UniProtKB-KW"/>
</dbReference>
<dbReference type="NCBIfam" id="TIGR00219">
    <property type="entry name" value="mreC"/>
    <property type="match status" value="1"/>
</dbReference>
<accession>A0A192H461</accession>
<dbReference type="AlphaFoldDB" id="A0A192H461"/>
<evidence type="ECO:0000256" key="3">
    <source>
        <dbReference type="ARBA" id="ARBA00022960"/>
    </source>
</evidence>
<dbReference type="Proteomes" id="UP000078582">
    <property type="component" value="Chromosome"/>
</dbReference>
<proteinExistence type="inferred from homology"/>
<evidence type="ECO:0000256" key="5">
    <source>
        <dbReference type="PIRNR" id="PIRNR038471"/>
    </source>
</evidence>
<evidence type="ECO:0000256" key="1">
    <source>
        <dbReference type="ARBA" id="ARBA00009369"/>
    </source>
</evidence>
<dbReference type="InterPro" id="IPR007221">
    <property type="entry name" value="MreC"/>
</dbReference>
<dbReference type="Gene3D" id="2.40.10.350">
    <property type="entry name" value="Rod shape-determining protein MreC, domain 2"/>
    <property type="match status" value="1"/>
</dbReference>
<name>A0A192H461_9LACO</name>